<accession>A0A242AAU2</accession>
<comment type="caution">
    <text evidence="1">The sequence shown here is derived from an EMBL/GenBank/DDBJ whole genome shotgun (WGS) entry which is preliminary data.</text>
</comment>
<name>A0A242AAU2_9ENTE</name>
<protein>
    <recommendedName>
        <fullName evidence="3">Transposase</fullName>
    </recommendedName>
</protein>
<dbReference type="GO" id="GO:0003677">
    <property type="term" value="F:DNA binding"/>
    <property type="evidence" value="ECO:0007669"/>
    <property type="project" value="InterPro"/>
</dbReference>
<dbReference type="GO" id="GO:0004803">
    <property type="term" value="F:transposase activity"/>
    <property type="evidence" value="ECO:0007669"/>
    <property type="project" value="InterPro"/>
</dbReference>
<dbReference type="InterPro" id="IPR002514">
    <property type="entry name" value="Transposase_8"/>
</dbReference>
<gene>
    <name evidence="1" type="ORF">A5886_002942</name>
</gene>
<dbReference type="Pfam" id="PF01527">
    <property type="entry name" value="HTH_Tnp_1"/>
    <property type="match status" value="1"/>
</dbReference>
<dbReference type="OrthoDB" id="9781005at2"/>
<dbReference type="InterPro" id="IPR009057">
    <property type="entry name" value="Homeodomain-like_sf"/>
</dbReference>
<dbReference type="SUPFAM" id="SSF46689">
    <property type="entry name" value="Homeodomain-like"/>
    <property type="match status" value="1"/>
</dbReference>
<dbReference type="STRING" id="1834191.A5886_002942"/>
<evidence type="ECO:0000313" key="2">
    <source>
        <dbReference type="Proteomes" id="UP000195043"/>
    </source>
</evidence>
<evidence type="ECO:0000313" key="1">
    <source>
        <dbReference type="EMBL" id="OTN77841.1"/>
    </source>
</evidence>
<sequence length="84" mass="9727">MNRYEENFKQMIVELNQTERSVRGLAKEYGLSEATIYKWKNLYLPNQSTGLTGKEVAELKKENARLKGELEILKKAAAMFSRKT</sequence>
<dbReference type="EMBL" id="NGKU01000001">
    <property type="protein sequence ID" value="OTN77841.1"/>
    <property type="molecule type" value="Genomic_DNA"/>
</dbReference>
<keyword evidence="2" id="KW-1185">Reference proteome</keyword>
<dbReference type="Proteomes" id="UP000195043">
    <property type="component" value="Unassembled WGS sequence"/>
</dbReference>
<dbReference type="GO" id="GO:0006313">
    <property type="term" value="P:DNA transposition"/>
    <property type="evidence" value="ECO:0007669"/>
    <property type="project" value="InterPro"/>
</dbReference>
<dbReference type="AlphaFoldDB" id="A0A242AAU2"/>
<dbReference type="RefSeq" id="WP_086275816.1">
    <property type="nucleotide sequence ID" value="NZ_NGKU01000001.1"/>
</dbReference>
<reference evidence="1 2" key="1">
    <citation type="submission" date="2017-05" db="EMBL/GenBank/DDBJ databases">
        <title>The Genome Sequence of Enterococcus sp. 8G7_MSG3316.</title>
        <authorList>
            <consortium name="The Broad Institute Genomics Platform"/>
            <consortium name="The Broad Institute Genomic Center for Infectious Diseases"/>
            <person name="Earl A."/>
            <person name="Manson A."/>
            <person name="Schwartman J."/>
            <person name="Gilmore M."/>
            <person name="Abouelleil A."/>
            <person name="Cao P."/>
            <person name="Chapman S."/>
            <person name="Cusick C."/>
            <person name="Shea T."/>
            <person name="Young S."/>
            <person name="Neafsey D."/>
            <person name="Nusbaum C."/>
            <person name="Birren B."/>
        </authorList>
    </citation>
    <scope>NUCLEOTIDE SEQUENCE [LARGE SCALE GENOMIC DNA]</scope>
    <source>
        <strain evidence="1 2">8G7_MSG3316</strain>
    </source>
</reference>
<organism evidence="1 2">
    <name type="scientific">Candidatus Enterococcus testudinis</name>
    <dbReference type="NCBI Taxonomy" id="1834191"/>
    <lineage>
        <taxon>Bacteria</taxon>
        <taxon>Bacillati</taxon>
        <taxon>Bacillota</taxon>
        <taxon>Bacilli</taxon>
        <taxon>Lactobacillales</taxon>
        <taxon>Enterococcaceae</taxon>
        <taxon>Enterococcus</taxon>
    </lineage>
</organism>
<evidence type="ECO:0008006" key="3">
    <source>
        <dbReference type="Google" id="ProtNLM"/>
    </source>
</evidence>
<proteinExistence type="predicted"/>
<dbReference type="Gene3D" id="1.10.10.60">
    <property type="entry name" value="Homeodomain-like"/>
    <property type="match status" value="1"/>
</dbReference>